<keyword evidence="11" id="KW-1185">Reference proteome</keyword>
<dbReference type="PROSITE" id="PS50214">
    <property type="entry name" value="DISINTEGRIN_2"/>
    <property type="match status" value="1"/>
</dbReference>
<feature type="active site" evidence="4">
    <location>
        <position position="421"/>
    </location>
</feature>
<evidence type="ECO:0000256" key="7">
    <source>
        <dbReference type="SAM" id="SignalP"/>
    </source>
</evidence>
<evidence type="ECO:0000259" key="8">
    <source>
        <dbReference type="PROSITE" id="PS50214"/>
    </source>
</evidence>
<feature type="compositionally biased region" description="Polar residues" evidence="5">
    <location>
        <begin position="760"/>
        <end position="769"/>
    </location>
</feature>
<keyword evidence="1" id="KW-1015">Disulfide bond</keyword>
<dbReference type="Pfam" id="PF13688">
    <property type="entry name" value="Reprolysin_5"/>
    <property type="match status" value="1"/>
</dbReference>
<dbReference type="SMART" id="SM00050">
    <property type="entry name" value="DISIN"/>
    <property type="match status" value="1"/>
</dbReference>
<feature type="domain" description="Disintegrin" evidence="8">
    <location>
        <begin position="508"/>
        <end position="597"/>
    </location>
</feature>
<dbReference type="SUPFAM" id="SSF57552">
    <property type="entry name" value="Blood coagulation inhibitor (disintegrin)"/>
    <property type="match status" value="1"/>
</dbReference>
<dbReference type="EMBL" id="JAPEUY010000010">
    <property type="protein sequence ID" value="KAJ4368936.1"/>
    <property type="molecule type" value="Genomic_DNA"/>
</dbReference>
<feature type="binding site" evidence="4">
    <location>
        <position position="424"/>
    </location>
    <ligand>
        <name>Zn(2+)</name>
        <dbReference type="ChEBI" id="CHEBI:29105"/>
        <note>catalytic</note>
    </ligand>
</feature>
<feature type="binding site" evidence="4">
    <location>
        <position position="420"/>
    </location>
    <ligand>
        <name>Zn(2+)</name>
        <dbReference type="ChEBI" id="CHEBI:29105"/>
        <note>catalytic</note>
    </ligand>
</feature>
<dbReference type="InterPro" id="IPR024079">
    <property type="entry name" value="MetalloPept_cat_dom_sf"/>
</dbReference>
<evidence type="ECO:0000256" key="5">
    <source>
        <dbReference type="SAM" id="MobiDB-lite"/>
    </source>
</evidence>
<dbReference type="InterPro" id="IPR001762">
    <property type="entry name" value="Disintegrin_dom"/>
</dbReference>
<keyword evidence="6" id="KW-1133">Transmembrane helix</keyword>
<dbReference type="GO" id="GO:0006508">
    <property type="term" value="P:proteolysis"/>
    <property type="evidence" value="ECO:0007669"/>
    <property type="project" value="InterPro"/>
</dbReference>
<evidence type="ECO:0000256" key="4">
    <source>
        <dbReference type="PROSITE-ProRule" id="PRU00276"/>
    </source>
</evidence>
<evidence type="ECO:0000313" key="11">
    <source>
        <dbReference type="Proteomes" id="UP001140560"/>
    </source>
</evidence>
<feature type="compositionally biased region" description="Low complexity" evidence="5">
    <location>
        <begin position="770"/>
        <end position="784"/>
    </location>
</feature>
<evidence type="ECO:0000256" key="2">
    <source>
        <dbReference type="ARBA" id="ARBA00056552"/>
    </source>
</evidence>
<dbReference type="InterPro" id="IPR034028">
    <property type="entry name" value="ZnMc_ADAM_fungal"/>
</dbReference>
<dbReference type="Pfam" id="PF00200">
    <property type="entry name" value="Disintegrin"/>
    <property type="match status" value="1"/>
</dbReference>
<feature type="transmembrane region" description="Helical" evidence="6">
    <location>
        <begin position="696"/>
        <end position="719"/>
    </location>
</feature>
<feature type="binding site" evidence="4">
    <location>
        <position position="430"/>
    </location>
    <ligand>
        <name>Zn(2+)</name>
        <dbReference type="ChEBI" id="CHEBI:29105"/>
        <note>catalytic</note>
    </ligand>
</feature>
<keyword evidence="7" id="KW-0732">Signal</keyword>
<dbReference type="CDD" id="cd04271">
    <property type="entry name" value="ZnMc_ADAM_fungal"/>
    <property type="match status" value="1"/>
</dbReference>
<evidence type="ECO:0000256" key="1">
    <source>
        <dbReference type="ARBA" id="ARBA00023157"/>
    </source>
</evidence>
<keyword evidence="6" id="KW-0472">Membrane</keyword>
<dbReference type="Gene3D" id="3.40.390.10">
    <property type="entry name" value="Collagenase (Catalytic Domain)"/>
    <property type="match status" value="1"/>
</dbReference>
<feature type="signal peptide" evidence="7">
    <location>
        <begin position="1"/>
        <end position="21"/>
    </location>
</feature>
<keyword evidence="6" id="KW-0812">Transmembrane</keyword>
<dbReference type="AlphaFoldDB" id="A0A9W8Y772"/>
<proteinExistence type="predicted"/>
<dbReference type="PANTHER" id="PTHR11905">
    <property type="entry name" value="ADAM A DISINTEGRIN AND METALLOPROTEASE DOMAIN"/>
    <property type="match status" value="1"/>
</dbReference>
<keyword evidence="4" id="KW-0862">Zinc</keyword>
<reference evidence="10" key="1">
    <citation type="submission" date="2022-10" db="EMBL/GenBank/DDBJ databases">
        <title>Tapping the CABI collections for fungal endophytes: first genome assemblies for Collariella, Neodidymelliopsis, Ascochyta clinopodiicola, Didymella pomorum, Didymosphaeria variabile, Neocosmospora piperis and Neocucurbitaria cava.</title>
        <authorList>
            <person name="Hill R."/>
        </authorList>
    </citation>
    <scope>NUCLEOTIDE SEQUENCE</scope>
    <source>
        <strain evidence="10">IMI 356814</strain>
    </source>
</reference>
<dbReference type="GO" id="GO:0004222">
    <property type="term" value="F:metalloendopeptidase activity"/>
    <property type="evidence" value="ECO:0007669"/>
    <property type="project" value="InterPro"/>
</dbReference>
<dbReference type="InterPro" id="IPR001590">
    <property type="entry name" value="Peptidase_M12B"/>
</dbReference>
<dbReference type="PANTHER" id="PTHR11905:SF159">
    <property type="entry name" value="ADAM METALLOPROTEASE"/>
    <property type="match status" value="1"/>
</dbReference>
<dbReference type="SUPFAM" id="SSF55486">
    <property type="entry name" value="Metalloproteases ('zincins'), catalytic domain"/>
    <property type="match status" value="1"/>
</dbReference>
<name>A0A9W8Y772_9PLEO</name>
<feature type="domain" description="Peptidase M12B" evidence="9">
    <location>
        <begin position="267"/>
        <end position="483"/>
    </location>
</feature>
<accession>A0A9W8Y772</accession>
<organism evidence="10 11">
    <name type="scientific">Neocucurbitaria cava</name>
    <dbReference type="NCBI Taxonomy" id="798079"/>
    <lineage>
        <taxon>Eukaryota</taxon>
        <taxon>Fungi</taxon>
        <taxon>Dikarya</taxon>
        <taxon>Ascomycota</taxon>
        <taxon>Pezizomycotina</taxon>
        <taxon>Dothideomycetes</taxon>
        <taxon>Pleosporomycetidae</taxon>
        <taxon>Pleosporales</taxon>
        <taxon>Pleosporineae</taxon>
        <taxon>Cucurbitariaceae</taxon>
        <taxon>Neocucurbitaria</taxon>
    </lineage>
</organism>
<keyword evidence="4" id="KW-0479">Metal-binding</keyword>
<dbReference type="Proteomes" id="UP001140560">
    <property type="component" value="Unassembled WGS sequence"/>
</dbReference>
<feature type="compositionally biased region" description="Low complexity" evidence="5">
    <location>
        <begin position="731"/>
        <end position="755"/>
    </location>
</feature>
<dbReference type="PROSITE" id="PS50215">
    <property type="entry name" value="ADAM_MEPRO"/>
    <property type="match status" value="1"/>
</dbReference>
<protein>
    <recommendedName>
        <fullName evidence="3">Disintegrin and metalloproteinase domain-containing protein B</fullName>
    </recommendedName>
</protein>
<evidence type="ECO:0000259" key="9">
    <source>
        <dbReference type="PROSITE" id="PS50215"/>
    </source>
</evidence>
<evidence type="ECO:0000256" key="6">
    <source>
        <dbReference type="SAM" id="Phobius"/>
    </source>
</evidence>
<gene>
    <name evidence="10" type="ORF">N0V83_006018</name>
</gene>
<evidence type="ECO:0000313" key="10">
    <source>
        <dbReference type="EMBL" id="KAJ4368936.1"/>
    </source>
</evidence>
<dbReference type="FunFam" id="4.10.70.10:FF:000003">
    <property type="entry name" value="Disintegrin and metalloproteinase domain-containing protein 17"/>
    <property type="match status" value="1"/>
</dbReference>
<dbReference type="Gene3D" id="4.10.70.10">
    <property type="entry name" value="Disintegrin domain"/>
    <property type="match status" value="1"/>
</dbReference>
<feature type="chain" id="PRO_5040825489" description="Disintegrin and metalloproteinase domain-containing protein B" evidence="7">
    <location>
        <begin position="22"/>
        <end position="830"/>
    </location>
</feature>
<evidence type="ECO:0000256" key="3">
    <source>
        <dbReference type="ARBA" id="ARBA00074021"/>
    </source>
</evidence>
<comment type="caution">
    <text evidence="10">The sequence shown here is derived from an EMBL/GenBank/DDBJ whole genome shotgun (WGS) entry which is preliminary data.</text>
</comment>
<dbReference type="OrthoDB" id="5951731at2759"/>
<comment type="caution">
    <text evidence="4">Lacks conserved residue(s) required for the propagation of feature annotation.</text>
</comment>
<dbReference type="InterPro" id="IPR036436">
    <property type="entry name" value="Disintegrin_dom_sf"/>
</dbReference>
<dbReference type="GO" id="GO:0046872">
    <property type="term" value="F:metal ion binding"/>
    <property type="evidence" value="ECO:0007669"/>
    <property type="project" value="UniProtKB-KW"/>
</dbReference>
<comment type="function">
    <text evidence="2">Probable zinc protease.</text>
</comment>
<sequence length="830" mass="88066">MRLLRSVTAAVTVALATLTAASSNARAPLRSIALAKNADILTPNHRATAVSTFDVAFDVSGQRIRLSLEPNHDLFVEGGRITHLNADGSIAKEDPIDRLQHKIYKGTAWLKRGNRWDRVGWARIGLQRDGLEPLFEGTFTVQHDHHHVKLSSNYKATRMDEDPDIDLRDDDFMVVFRDSDMGKWEEHAELRKRSGGVACPADGLSFNTQADHPVYASMRARDDGFFSSPVSSLFGKRQIDGQPSGNGAGVNLVSTIGSTAGCPSTRKVALVGVAADCTYVQSFDRDKNKTQSNVIQQINSASELFESTFNISLGLANLIVTEADCPTSQQQSTPWNQACSSSITIQDRLNQFSQWRGQQSDSYSHWTLLSTCNTGSAVGLAWLGQACTTGSQTNTGSSGEIVAGANVVVRTTTEWQVIAHETGHTYGAVHDCTSTTCADANTVNSQQCCPLSSSKCDAGEGFIMNPSTADGITRFSACSIGNICSALGRNSVKSTCLTNNKDVTTVTGQTCGNGIVEGDEQCDCGGTTGCGDNSCCDASTCKFKNNAVCDDSNEDCCKSCQFASASTVCRASVGDCDPQETCSGSSPYCPEDKHKDDGTSCGSGSLSCASGQCTSRDMQCKTVMGSYTTGNDTYACDNSNCMLSCASPEFGSNVCYGLQQNFLDGTSCTAGGTCKNGQCEGGSVGKEISSWIDRHLSLVIGLAAGLGGLLLLCILSCCWRSYRRRSKLKKYAAAAPPQAPPYRAAGGRSARNRGGPVVSPNGSGNPLMSQNGQQGMQQQQQPWQHADGLAPSPAQQGGQWHPPPGPPPGHHGQGIPSPPPLVHRSSVRYA</sequence>
<feature type="region of interest" description="Disordered" evidence="5">
    <location>
        <begin position="730"/>
        <end position="830"/>
    </location>
</feature>